<evidence type="ECO:0000313" key="2">
    <source>
        <dbReference type="EMBL" id="SIQ25511.1"/>
    </source>
</evidence>
<evidence type="ECO:0000313" key="3">
    <source>
        <dbReference type="Proteomes" id="UP000186096"/>
    </source>
</evidence>
<dbReference type="EMBL" id="FTNI01000001">
    <property type="protein sequence ID" value="SIQ25511.1"/>
    <property type="molecule type" value="Genomic_DNA"/>
</dbReference>
<accession>A0A1N6R9E6</accession>
<keyword evidence="3" id="KW-1185">Reference proteome</keyword>
<proteinExistence type="predicted"/>
<evidence type="ECO:0000256" key="1">
    <source>
        <dbReference type="SAM" id="MobiDB-lite"/>
    </source>
</evidence>
<reference evidence="3" key="1">
    <citation type="submission" date="2017-01" db="EMBL/GenBank/DDBJ databases">
        <authorList>
            <person name="Varghese N."/>
            <person name="Submissions S."/>
        </authorList>
    </citation>
    <scope>NUCLEOTIDE SEQUENCE [LARGE SCALE GENOMIC DNA]</scope>
    <source>
        <strain evidence="3">ATCC 12950</strain>
    </source>
</reference>
<dbReference type="AlphaFoldDB" id="A0A1N6R9E6"/>
<sequence>MALVEAYQVIAVIDGLDEIGSRLQTAGETERLGLWSHRGRHDRGGGQTGSRSRGQLMHRGPPRPRPSSLPRMVMTSMPCLRRWLLVVVLRS</sequence>
<gene>
    <name evidence="2" type="ORF">SAMN05421833_101290</name>
</gene>
<feature type="region of interest" description="Disordered" evidence="1">
    <location>
        <begin position="34"/>
        <end position="71"/>
    </location>
</feature>
<dbReference type="Proteomes" id="UP000186096">
    <property type="component" value="Unassembled WGS sequence"/>
</dbReference>
<protein>
    <submittedName>
        <fullName evidence="2">Uncharacterized protein</fullName>
    </submittedName>
</protein>
<name>A0A1N6R9E6_9ACTN</name>
<organism evidence="2 3">
    <name type="scientific">Microbispora rosea</name>
    <dbReference type="NCBI Taxonomy" id="58117"/>
    <lineage>
        <taxon>Bacteria</taxon>
        <taxon>Bacillati</taxon>
        <taxon>Actinomycetota</taxon>
        <taxon>Actinomycetes</taxon>
        <taxon>Streptosporangiales</taxon>
        <taxon>Streptosporangiaceae</taxon>
        <taxon>Microbispora</taxon>
    </lineage>
</organism>